<organism evidence="2 3">
    <name type="scientific">Zea mays</name>
    <name type="common">Maize</name>
    <dbReference type="NCBI Taxonomy" id="4577"/>
    <lineage>
        <taxon>Eukaryota</taxon>
        <taxon>Viridiplantae</taxon>
        <taxon>Streptophyta</taxon>
        <taxon>Embryophyta</taxon>
        <taxon>Tracheophyta</taxon>
        <taxon>Spermatophyta</taxon>
        <taxon>Magnoliopsida</taxon>
        <taxon>Liliopsida</taxon>
        <taxon>Poales</taxon>
        <taxon>Poaceae</taxon>
        <taxon>PACMAD clade</taxon>
        <taxon>Panicoideae</taxon>
        <taxon>Andropogonodae</taxon>
        <taxon>Andropogoneae</taxon>
        <taxon>Tripsacinae</taxon>
        <taxon>Zea</taxon>
    </lineage>
</organism>
<dbReference type="EnsemblPlants" id="Zm00001eb141370_T001">
    <property type="protein sequence ID" value="Zm00001eb141370_P001"/>
    <property type="gene ID" value="Zm00001eb141370"/>
</dbReference>
<feature type="region of interest" description="Disordered" evidence="1">
    <location>
        <begin position="313"/>
        <end position="360"/>
    </location>
</feature>
<dbReference type="InParanoid" id="A0A804N7N9"/>
<dbReference type="Proteomes" id="UP000007305">
    <property type="component" value="Chromosome 3"/>
</dbReference>
<name>A0A804N7N9_MAIZE</name>
<accession>A0A804N7N9</accession>
<feature type="compositionally biased region" description="Basic residues" evidence="1">
    <location>
        <begin position="343"/>
        <end position="354"/>
    </location>
</feature>
<dbReference type="FunCoup" id="A0A804N7N9">
    <property type="interactions" value="5"/>
</dbReference>
<sequence length="360" mass="35270">MLQGTGHPPNSDGLVKAPAVDHAAIGEPAPGRLDAFDGALVASDDAHLGQLAGALTAPQADGLVGGAGAEQVPGDAEAQHGGVVRPDVAREGPARGGPAAEAVPGGDVAVGARGVEPAVVGGDGERVPRDAVAGDEDALEEMRRLPLLPGLDAAVGGGGVDDAGVCGDGVDGVVVGADGLEAPEVGDAPDLERAVPGARVEERGVVHGDGEAGDAVGVLDPEAAVVGAARRRGGGGLHVAVLAEHPAQVVPGGGQRGDELEGVLGAAAAGDAPDADAAVLVRGEDAAARGRQRLDGAAALAVAEAREAPEVGLLPRHDVAGRGRAEQELPAEGEAGDGARVVPQHRQRLARPRRREGGRG</sequence>
<protein>
    <submittedName>
        <fullName evidence="2">Uncharacterized protein</fullName>
    </submittedName>
</protein>
<evidence type="ECO:0000313" key="2">
    <source>
        <dbReference type="EnsemblPlants" id="Zm00001eb141370_P001"/>
    </source>
</evidence>
<feature type="region of interest" description="Disordered" evidence="1">
    <location>
        <begin position="87"/>
        <end position="106"/>
    </location>
</feature>
<dbReference type="Gramene" id="Zm00001eb141370_T001">
    <property type="protein sequence ID" value="Zm00001eb141370_P001"/>
    <property type="gene ID" value="Zm00001eb141370"/>
</dbReference>
<evidence type="ECO:0000313" key="3">
    <source>
        <dbReference type="Proteomes" id="UP000007305"/>
    </source>
</evidence>
<reference evidence="2" key="2">
    <citation type="submission" date="2019-07" db="EMBL/GenBank/DDBJ databases">
        <authorList>
            <person name="Seetharam A."/>
            <person name="Woodhouse M."/>
            <person name="Cannon E."/>
        </authorList>
    </citation>
    <scope>NUCLEOTIDE SEQUENCE [LARGE SCALE GENOMIC DNA]</scope>
    <source>
        <strain evidence="2">cv. B73</strain>
    </source>
</reference>
<proteinExistence type="predicted"/>
<feature type="compositionally biased region" description="Low complexity" evidence="1">
    <location>
        <begin position="96"/>
        <end position="106"/>
    </location>
</feature>
<keyword evidence="3" id="KW-1185">Reference proteome</keyword>
<reference evidence="2" key="3">
    <citation type="submission" date="2021-05" db="UniProtKB">
        <authorList>
            <consortium name="EnsemblPlants"/>
        </authorList>
    </citation>
    <scope>IDENTIFICATION</scope>
    <source>
        <strain evidence="2">cv. B73</strain>
    </source>
</reference>
<dbReference type="AlphaFoldDB" id="A0A804N7N9"/>
<feature type="compositionally biased region" description="Basic and acidic residues" evidence="1">
    <location>
        <begin position="313"/>
        <end position="327"/>
    </location>
</feature>
<evidence type="ECO:0000256" key="1">
    <source>
        <dbReference type="SAM" id="MobiDB-lite"/>
    </source>
</evidence>
<feature type="region of interest" description="Disordered" evidence="1">
    <location>
        <begin position="1"/>
        <end position="28"/>
    </location>
</feature>
<gene>
    <name evidence="2" type="primary">LOC103650758</name>
</gene>
<reference evidence="3" key="1">
    <citation type="submission" date="2015-12" db="EMBL/GenBank/DDBJ databases">
        <title>Update maize B73 reference genome by single molecule sequencing technologies.</title>
        <authorList>
            <consortium name="Maize Genome Sequencing Project"/>
            <person name="Ware D."/>
        </authorList>
    </citation>
    <scope>NUCLEOTIDE SEQUENCE [LARGE SCALE GENOMIC DNA]</scope>
    <source>
        <strain evidence="3">cv. B73</strain>
    </source>
</reference>